<name>V5H8N7_IXORI</name>
<dbReference type="AlphaFoldDB" id="V5H8N7"/>
<accession>V5H8N7</accession>
<keyword evidence="1" id="KW-1133">Transmembrane helix</keyword>
<sequence length="108" mass="12203">MLVTYFVLVILIFLLEFAAGTLGFVYRRHIGQSLMEEMKVGIQLKYNPDNYKWPGWRFMGPHSTTKFQSLWSAQLPGLAPDLSMAGARVGRPSRAAWTSLVNGTRPSR</sequence>
<keyword evidence="1" id="KW-0812">Transmembrane</keyword>
<organism evidence="2">
    <name type="scientific">Ixodes ricinus</name>
    <name type="common">Common tick</name>
    <name type="synonym">Acarus ricinus</name>
    <dbReference type="NCBI Taxonomy" id="34613"/>
    <lineage>
        <taxon>Eukaryota</taxon>
        <taxon>Metazoa</taxon>
        <taxon>Ecdysozoa</taxon>
        <taxon>Arthropoda</taxon>
        <taxon>Chelicerata</taxon>
        <taxon>Arachnida</taxon>
        <taxon>Acari</taxon>
        <taxon>Parasitiformes</taxon>
        <taxon>Ixodida</taxon>
        <taxon>Ixodoidea</taxon>
        <taxon>Ixodidae</taxon>
        <taxon>Ixodinae</taxon>
        <taxon>Ixodes</taxon>
    </lineage>
</organism>
<reference evidence="2" key="1">
    <citation type="journal article" date="2015" name="Sci. Rep.">
        <title>Tissue- and time-dependent transcription in Ixodes ricinus salivary glands and midguts when blood feeding on the vertebrate host.</title>
        <authorList>
            <person name="Kotsyfakis M."/>
            <person name="Schwarz A."/>
            <person name="Erhart J."/>
            <person name="Ribeiro J.M."/>
        </authorList>
    </citation>
    <scope>NUCLEOTIDE SEQUENCE</scope>
    <source>
        <tissue evidence="2">Salivary gland and midgut</tissue>
    </source>
</reference>
<keyword evidence="1" id="KW-0472">Membrane</keyword>
<proteinExistence type="evidence at transcript level"/>
<dbReference type="EMBL" id="GANP01013551">
    <property type="protein sequence ID" value="JAB70917.1"/>
    <property type="molecule type" value="mRNA"/>
</dbReference>
<evidence type="ECO:0000313" key="2">
    <source>
        <dbReference type="EMBL" id="JAB70917.1"/>
    </source>
</evidence>
<feature type="transmembrane region" description="Helical" evidence="1">
    <location>
        <begin position="6"/>
        <end position="26"/>
    </location>
</feature>
<protein>
    <submittedName>
        <fullName evidence="2">Putative tetraspanin family</fullName>
    </submittedName>
</protein>
<evidence type="ECO:0000256" key="1">
    <source>
        <dbReference type="SAM" id="Phobius"/>
    </source>
</evidence>